<reference evidence="1" key="1">
    <citation type="submission" date="2009-05" db="EMBL/GenBank/DDBJ databases">
        <authorList>
            <person name="Harkins D.M."/>
            <person name="DeShazer D."/>
            <person name="Woods D.E."/>
            <person name="Brinkac L.M."/>
            <person name="Brown K.A."/>
            <person name="Hung G.C."/>
            <person name="Tuanyok A."/>
            <person name="Zhang B."/>
            <person name="Nierman W.C."/>
        </authorList>
    </citation>
    <scope>NUCLEOTIDE SEQUENCE [LARGE SCALE GENOMIC DNA]</scope>
    <source>
        <strain evidence="1">1710a</strain>
    </source>
</reference>
<accession>A0A0E1VYH6</accession>
<gene>
    <name evidence="1" type="ORF">BURPS1710A_A2800</name>
</gene>
<sequence>MTEVFRLAARACPAVTPMSVERPAAGDLAAARAASTVNRRPPLR</sequence>
<dbReference type="Proteomes" id="UP000001812">
    <property type="component" value="Chromosome II"/>
</dbReference>
<name>A0A0E1VYH6_BURPE</name>
<organism evidence="1">
    <name type="scientific">Burkholderia pseudomallei 1710a</name>
    <dbReference type="NCBI Taxonomy" id="320371"/>
    <lineage>
        <taxon>Bacteria</taxon>
        <taxon>Pseudomonadati</taxon>
        <taxon>Pseudomonadota</taxon>
        <taxon>Betaproteobacteria</taxon>
        <taxon>Burkholderiales</taxon>
        <taxon>Burkholderiaceae</taxon>
        <taxon>Burkholderia</taxon>
        <taxon>pseudomallei group</taxon>
    </lineage>
</organism>
<evidence type="ECO:0000313" key="1">
    <source>
        <dbReference type="EMBL" id="EET05229.1"/>
    </source>
</evidence>
<dbReference type="AlphaFoldDB" id="A0A0E1VYH6"/>
<protein>
    <submittedName>
        <fullName evidence="1">Uncharacterized protein</fullName>
    </submittedName>
</protein>
<dbReference type="EMBL" id="CM000833">
    <property type="protein sequence ID" value="EET05229.1"/>
    <property type="molecule type" value="Genomic_DNA"/>
</dbReference>
<dbReference type="HOGENOM" id="CLU_3267025_0_0_4"/>
<proteinExistence type="predicted"/>